<keyword evidence="3" id="KW-1185">Reference proteome</keyword>
<proteinExistence type="predicted"/>
<reference evidence="2 3" key="1">
    <citation type="submission" date="2016-11" db="EMBL/GenBank/DDBJ databases">
        <authorList>
            <person name="Jaros S."/>
            <person name="Januszkiewicz K."/>
            <person name="Wedrychowicz H."/>
        </authorList>
    </citation>
    <scope>NUCLEOTIDE SEQUENCE [LARGE SCALE GENOMIC DNA]</scope>
    <source>
        <strain evidence="2 3">DSM 15929</strain>
    </source>
</reference>
<sequence>MRRIIVVFLLIILCFCFTSCQKTYQTPAGVKTYQKPMDVIYIYTMKLLDNDIQNTK</sequence>
<evidence type="ECO:0000313" key="2">
    <source>
        <dbReference type="EMBL" id="SHJ76014.1"/>
    </source>
</evidence>
<gene>
    <name evidence="2" type="ORF">SAMN02745136_00758</name>
</gene>
<organism evidence="2 3">
    <name type="scientific">Anaerocolumna jejuensis DSM 15929</name>
    <dbReference type="NCBI Taxonomy" id="1121322"/>
    <lineage>
        <taxon>Bacteria</taxon>
        <taxon>Bacillati</taxon>
        <taxon>Bacillota</taxon>
        <taxon>Clostridia</taxon>
        <taxon>Lachnospirales</taxon>
        <taxon>Lachnospiraceae</taxon>
        <taxon>Anaerocolumna</taxon>
    </lineage>
</organism>
<name>A0A1M6LXV6_9FIRM</name>
<dbReference type="AlphaFoldDB" id="A0A1M6LXV6"/>
<dbReference type="STRING" id="1121322.SAMN02745136_00758"/>
<feature type="signal peptide" evidence="1">
    <location>
        <begin position="1"/>
        <end position="24"/>
    </location>
</feature>
<dbReference type="EMBL" id="FRAC01000007">
    <property type="protein sequence ID" value="SHJ76014.1"/>
    <property type="molecule type" value="Genomic_DNA"/>
</dbReference>
<accession>A0A1M6LXV6</accession>
<feature type="chain" id="PRO_5038740828" evidence="1">
    <location>
        <begin position="25"/>
        <end position="56"/>
    </location>
</feature>
<keyword evidence="1" id="KW-0732">Signal</keyword>
<evidence type="ECO:0000313" key="3">
    <source>
        <dbReference type="Proteomes" id="UP000184386"/>
    </source>
</evidence>
<dbReference type="Proteomes" id="UP000184386">
    <property type="component" value="Unassembled WGS sequence"/>
</dbReference>
<protein>
    <submittedName>
        <fullName evidence="2">Uncharacterized protein</fullName>
    </submittedName>
</protein>
<evidence type="ECO:0000256" key="1">
    <source>
        <dbReference type="SAM" id="SignalP"/>
    </source>
</evidence>